<dbReference type="RefSeq" id="WP_035511211.1">
    <property type="nucleotide sequence ID" value="NZ_CCDH010000006.1"/>
</dbReference>
<dbReference type="GO" id="GO:0016747">
    <property type="term" value="F:acyltransferase activity, transferring groups other than amino-acyl groups"/>
    <property type="evidence" value="ECO:0007669"/>
    <property type="project" value="InterPro"/>
</dbReference>
<dbReference type="Gene3D" id="3.40.630.30">
    <property type="match status" value="1"/>
</dbReference>
<name>A0A024PAK6_9BACI</name>
<dbReference type="Pfam" id="PF13302">
    <property type="entry name" value="Acetyltransf_3"/>
    <property type="match status" value="1"/>
</dbReference>
<reference evidence="2 3" key="2">
    <citation type="submission" date="2014-05" db="EMBL/GenBank/DDBJ databases">
        <title>Draft genome sequence of Halobacillus karajensis HK-03.</title>
        <authorList>
            <person name="Khelaifia S."/>
            <person name="Croce O."/>
            <person name="Lagier J.C."/>
            <person name="Raoult D."/>
        </authorList>
    </citation>
    <scope>NUCLEOTIDE SEQUENCE [LARGE SCALE GENOMIC DNA]</scope>
    <source>
        <strain evidence="2 3">HD-03</strain>
    </source>
</reference>
<dbReference type="PROSITE" id="PS51186">
    <property type="entry name" value="GNAT"/>
    <property type="match status" value="1"/>
</dbReference>
<gene>
    <name evidence="2" type="primary">aacA-aphD</name>
    <name evidence="2" type="ORF">BN983_03813</name>
</gene>
<accession>A0A024PAK6</accession>
<comment type="caution">
    <text evidence="2">The sequence shown here is derived from an EMBL/GenBank/DDBJ whole genome shotgun (WGS) entry which is preliminary data.</text>
</comment>
<sequence>MLIGNLIELRPVSRDDLHLLFKWANDEELADLGHGTSSAYQNNNPKEDIEAFYEKNLTAQPLWETGRVFMVYTVSTGVPIGKCSYSNLNPITRSAEIGLSIGEREYWGQGYGKDIIQTLLKHLFYTLNLERVQLDTWSGNTQAIRLYEKTGFQIEGRLRKNEYVSGSYYDTILMGLLRTEFES</sequence>
<dbReference type="Proteomes" id="UP000028868">
    <property type="component" value="Unassembled WGS sequence"/>
</dbReference>
<dbReference type="OrthoDB" id="9795206at2"/>
<dbReference type="CDD" id="cd04301">
    <property type="entry name" value="NAT_SF"/>
    <property type="match status" value="1"/>
</dbReference>
<dbReference type="AlphaFoldDB" id="A0A024PAK6"/>
<dbReference type="EMBL" id="CCDI010000006">
    <property type="protein sequence ID" value="CDQ25467.1"/>
    <property type="molecule type" value="Genomic_DNA"/>
</dbReference>
<feature type="domain" description="N-acetyltransferase" evidence="1">
    <location>
        <begin position="7"/>
        <end position="179"/>
    </location>
</feature>
<dbReference type="SUPFAM" id="SSF55729">
    <property type="entry name" value="Acyl-CoA N-acyltransferases (Nat)"/>
    <property type="match status" value="1"/>
</dbReference>
<organism evidence="2 3">
    <name type="scientific">Halobacillus karajensis</name>
    <dbReference type="NCBI Taxonomy" id="195088"/>
    <lineage>
        <taxon>Bacteria</taxon>
        <taxon>Bacillati</taxon>
        <taxon>Bacillota</taxon>
        <taxon>Bacilli</taxon>
        <taxon>Bacillales</taxon>
        <taxon>Bacillaceae</taxon>
        <taxon>Halobacillus</taxon>
    </lineage>
</organism>
<evidence type="ECO:0000313" key="3">
    <source>
        <dbReference type="Proteomes" id="UP000028868"/>
    </source>
</evidence>
<dbReference type="PANTHER" id="PTHR43415">
    <property type="entry name" value="SPERMIDINE N(1)-ACETYLTRANSFERASE"/>
    <property type="match status" value="1"/>
</dbReference>
<keyword evidence="3" id="KW-1185">Reference proteome</keyword>
<dbReference type="InterPro" id="IPR016181">
    <property type="entry name" value="Acyl_CoA_acyltransferase"/>
</dbReference>
<proteinExistence type="predicted"/>
<evidence type="ECO:0000313" key="2">
    <source>
        <dbReference type="EMBL" id="CDQ25467.1"/>
    </source>
</evidence>
<evidence type="ECO:0000259" key="1">
    <source>
        <dbReference type="PROSITE" id="PS51186"/>
    </source>
</evidence>
<dbReference type="PANTHER" id="PTHR43415:SF3">
    <property type="entry name" value="GNAT-FAMILY ACETYLTRANSFERASE"/>
    <property type="match status" value="1"/>
</dbReference>
<reference evidence="3" key="1">
    <citation type="submission" date="2014-03" db="EMBL/GenBank/DDBJ databases">
        <authorList>
            <person name="Urmite Genomes U."/>
        </authorList>
    </citation>
    <scope>NUCLEOTIDE SEQUENCE [LARGE SCALE GENOMIC DNA]</scope>
    <source>
        <strain evidence="3">HD-03</strain>
    </source>
</reference>
<dbReference type="InterPro" id="IPR000182">
    <property type="entry name" value="GNAT_dom"/>
</dbReference>
<protein>
    <submittedName>
        <fullName evidence="2">Bifunctional AAC/APH</fullName>
    </submittedName>
</protein>